<dbReference type="PANTHER" id="PTHR23081:SF22">
    <property type="entry name" value="RNA POLYMERASE II C-TERMINAL DOMAIN PHOSPHATASE-LIKE"/>
    <property type="match status" value="1"/>
</dbReference>
<name>A0ABQ8ACV8_BRANA</name>
<evidence type="ECO:0000256" key="2">
    <source>
        <dbReference type="ARBA" id="ARBA00022801"/>
    </source>
</evidence>
<dbReference type="SMART" id="SM00577">
    <property type="entry name" value="CPDc"/>
    <property type="match status" value="1"/>
</dbReference>
<dbReference type="SUPFAM" id="SSF56784">
    <property type="entry name" value="HAD-like"/>
    <property type="match status" value="1"/>
</dbReference>
<dbReference type="InterPro" id="IPR039189">
    <property type="entry name" value="Fcp1"/>
</dbReference>
<dbReference type="Proteomes" id="UP000824890">
    <property type="component" value="Unassembled WGS sequence"/>
</dbReference>
<accession>A0ABQ8ACV8</accession>
<dbReference type="InterPro" id="IPR011947">
    <property type="entry name" value="FCP1_euk"/>
</dbReference>
<organism evidence="8 9">
    <name type="scientific">Brassica napus</name>
    <name type="common">Rape</name>
    <dbReference type="NCBI Taxonomy" id="3708"/>
    <lineage>
        <taxon>Eukaryota</taxon>
        <taxon>Viridiplantae</taxon>
        <taxon>Streptophyta</taxon>
        <taxon>Embryophyta</taxon>
        <taxon>Tracheophyta</taxon>
        <taxon>Spermatophyta</taxon>
        <taxon>Magnoliopsida</taxon>
        <taxon>eudicotyledons</taxon>
        <taxon>Gunneridae</taxon>
        <taxon>Pentapetalae</taxon>
        <taxon>rosids</taxon>
        <taxon>malvids</taxon>
        <taxon>Brassicales</taxon>
        <taxon>Brassicaceae</taxon>
        <taxon>Brassiceae</taxon>
        <taxon>Brassica</taxon>
    </lineage>
</organism>
<dbReference type="EC" id="3.1.3.16" evidence="6"/>
<proteinExistence type="predicted"/>
<comment type="catalytic activity">
    <reaction evidence="4 6">
        <text>O-phospho-L-seryl-[protein] + H2O = L-seryl-[protein] + phosphate</text>
        <dbReference type="Rhea" id="RHEA:20629"/>
        <dbReference type="Rhea" id="RHEA-COMP:9863"/>
        <dbReference type="Rhea" id="RHEA-COMP:11604"/>
        <dbReference type="ChEBI" id="CHEBI:15377"/>
        <dbReference type="ChEBI" id="CHEBI:29999"/>
        <dbReference type="ChEBI" id="CHEBI:43474"/>
        <dbReference type="ChEBI" id="CHEBI:83421"/>
        <dbReference type="EC" id="3.1.3.16"/>
    </reaction>
</comment>
<sequence>MNGGRKEEIAWWMNLGGGSRRRFISSVALVVDYSHRWLPFVDYSHRWLPSTNLGGSPRRTTIVRNTFVVSEGMKKEPKDLREILSFFTRKNFNGTDRGETITNNGSEERRRCFAHDLFMYKLVCSRSEFDKGNPNEHLIKLRPFLDEFLREANKLFYMYVYTMGTYRYAQNVLSLIDPDKLYFGDRVITREKSPHKKTLDLLSADKRRVVIVDDTSSVWPQHKRNLLEIAKYIYFRDGMKWESYAEKKRDESRSKGALSNVLKLLQQAHRRFQDFDSNDLRLLIRDPCTLCCF</sequence>
<dbReference type="EMBL" id="JAGKQM010000013">
    <property type="protein sequence ID" value="KAH0890366.1"/>
    <property type="molecule type" value="Genomic_DNA"/>
</dbReference>
<comment type="catalytic activity">
    <reaction evidence="5 6">
        <text>O-phospho-L-threonyl-[protein] + H2O = L-threonyl-[protein] + phosphate</text>
        <dbReference type="Rhea" id="RHEA:47004"/>
        <dbReference type="Rhea" id="RHEA-COMP:11060"/>
        <dbReference type="Rhea" id="RHEA-COMP:11605"/>
        <dbReference type="ChEBI" id="CHEBI:15377"/>
        <dbReference type="ChEBI" id="CHEBI:30013"/>
        <dbReference type="ChEBI" id="CHEBI:43474"/>
        <dbReference type="ChEBI" id="CHEBI:61977"/>
        <dbReference type="EC" id="3.1.3.16"/>
    </reaction>
</comment>
<dbReference type="CDD" id="cd07521">
    <property type="entry name" value="HAD_FCP1-like"/>
    <property type="match status" value="1"/>
</dbReference>
<evidence type="ECO:0000256" key="5">
    <source>
        <dbReference type="ARBA" id="ARBA00048336"/>
    </source>
</evidence>
<dbReference type="InterPro" id="IPR023214">
    <property type="entry name" value="HAD_sf"/>
</dbReference>
<dbReference type="NCBIfam" id="TIGR02250">
    <property type="entry name" value="FCP1_euk"/>
    <property type="match status" value="1"/>
</dbReference>
<dbReference type="Gene3D" id="3.40.50.1000">
    <property type="entry name" value="HAD superfamily/HAD-like"/>
    <property type="match status" value="1"/>
</dbReference>
<dbReference type="PANTHER" id="PTHR23081">
    <property type="entry name" value="RNA POLYMERASE II CTD PHOSPHATASE"/>
    <property type="match status" value="1"/>
</dbReference>
<evidence type="ECO:0000256" key="1">
    <source>
        <dbReference type="ARBA" id="ARBA00004123"/>
    </source>
</evidence>
<comment type="subcellular location">
    <subcellularLocation>
        <location evidence="1 6">Nucleus</location>
    </subcellularLocation>
</comment>
<evidence type="ECO:0000259" key="7">
    <source>
        <dbReference type="PROSITE" id="PS50969"/>
    </source>
</evidence>
<evidence type="ECO:0000256" key="3">
    <source>
        <dbReference type="ARBA" id="ARBA00023242"/>
    </source>
</evidence>
<dbReference type="InterPro" id="IPR004274">
    <property type="entry name" value="FCP1_dom"/>
</dbReference>
<feature type="domain" description="FCP1 homology" evidence="7">
    <location>
        <begin position="106"/>
        <end position="265"/>
    </location>
</feature>
<dbReference type="Pfam" id="PF03031">
    <property type="entry name" value="NIF"/>
    <property type="match status" value="1"/>
</dbReference>
<evidence type="ECO:0000256" key="6">
    <source>
        <dbReference type="RuleBase" id="RU366066"/>
    </source>
</evidence>
<evidence type="ECO:0000256" key="4">
    <source>
        <dbReference type="ARBA" id="ARBA00047761"/>
    </source>
</evidence>
<keyword evidence="9" id="KW-1185">Reference proteome</keyword>
<comment type="function">
    <text evidence="6">This promotes the activity of RNA polymerase II.</text>
</comment>
<comment type="caution">
    <text evidence="8">The sequence shown here is derived from an EMBL/GenBank/DDBJ whole genome shotgun (WGS) entry which is preliminary data.</text>
</comment>
<gene>
    <name evidence="8" type="ORF">HID58_052795</name>
</gene>
<evidence type="ECO:0000313" key="9">
    <source>
        <dbReference type="Proteomes" id="UP000824890"/>
    </source>
</evidence>
<keyword evidence="3 6" id="KW-0539">Nucleus</keyword>
<protein>
    <recommendedName>
        <fullName evidence="6">RNA polymerase II C-terminal domain phosphatase-like</fullName>
        <ecNumber evidence="6">3.1.3.16</ecNumber>
    </recommendedName>
</protein>
<dbReference type="InterPro" id="IPR036412">
    <property type="entry name" value="HAD-like_sf"/>
</dbReference>
<keyword evidence="2 6" id="KW-0378">Hydrolase</keyword>
<reference evidence="8 9" key="1">
    <citation type="submission" date="2021-05" db="EMBL/GenBank/DDBJ databases">
        <title>Genome Assembly of Synthetic Allotetraploid Brassica napus Reveals Homoeologous Exchanges between Subgenomes.</title>
        <authorList>
            <person name="Davis J.T."/>
        </authorList>
    </citation>
    <scope>NUCLEOTIDE SEQUENCE [LARGE SCALE GENOMIC DNA]</scope>
    <source>
        <strain evidence="9">cv. Da-Ae</strain>
        <tissue evidence="8">Seedling</tissue>
    </source>
</reference>
<dbReference type="PROSITE" id="PS50969">
    <property type="entry name" value="FCP1"/>
    <property type="match status" value="1"/>
</dbReference>
<evidence type="ECO:0000313" key="8">
    <source>
        <dbReference type="EMBL" id="KAH0890366.1"/>
    </source>
</evidence>